<name>A0A6M8HWA6_9PROT</name>
<gene>
    <name evidence="2" type="ORF">HN018_14685</name>
</gene>
<keyword evidence="3" id="KW-1185">Reference proteome</keyword>
<evidence type="ECO:0000313" key="3">
    <source>
        <dbReference type="Proteomes" id="UP000500767"/>
    </source>
</evidence>
<reference evidence="2 3" key="1">
    <citation type="journal article" date="2014" name="World J. Microbiol. Biotechnol.">
        <title>Biodiversity and physiological characteristics of Antarctic and Arctic lichens-associated bacteria.</title>
        <authorList>
            <person name="Lee Y.M."/>
            <person name="Kim E.H."/>
            <person name="Lee H.K."/>
            <person name="Hong S.G."/>
        </authorList>
    </citation>
    <scope>NUCLEOTIDE SEQUENCE [LARGE SCALE GENOMIC DNA]</scope>
    <source>
        <strain evidence="2 3">PAMC 26569</strain>
    </source>
</reference>
<protein>
    <submittedName>
        <fullName evidence="2">Chemotaxis protein chel</fullName>
    </submittedName>
</protein>
<dbReference type="Pfam" id="PF10135">
    <property type="entry name" value="Rod-binding"/>
    <property type="match status" value="1"/>
</dbReference>
<sequence>MKAAQDFEAMAIGQMLEPMFDTVDTAKGLLGGGAAEETFKPMLITEMAKQVEQRGGLGLADSIYAQMLKMQEKHR</sequence>
<accession>A0A6M8HWA6</accession>
<feature type="domain" description="Flagellar protein FlgJ N-terminal" evidence="1">
    <location>
        <begin position="19"/>
        <end position="66"/>
    </location>
</feature>
<evidence type="ECO:0000259" key="1">
    <source>
        <dbReference type="Pfam" id="PF10135"/>
    </source>
</evidence>
<dbReference type="InterPro" id="IPR019301">
    <property type="entry name" value="Flagellar_prot_FlgJ_N"/>
</dbReference>
<proteinExistence type="predicted"/>
<dbReference type="Proteomes" id="UP000500767">
    <property type="component" value="Chromosome"/>
</dbReference>
<dbReference type="KEGG" id="lck:HN018_14685"/>
<dbReference type="EMBL" id="CP053708">
    <property type="protein sequence ID" value="QKE92672.1"/>
    <property type="molecule type" value="Genomic_DNA"/>
</dbReference>
<organism evidence="2 3">
    <name type="scientific">Lichenicola cladoniae</name>
    <dbReference type="NCBI Taxonomy" id="1484109"/>
    <lineage>
        <taxon>Bacteria</taxon>
        <taxon>Pseudomonadati</taxon>
        <taxon>Pseudomonadota</taxon>
        <taxon>Alphaproteobacteria</taxon>
        <taxon>Acetobacterales</taxon>
        <taxon>Acetobacteraceae</taxon>
        <taxon>Lichenicola</taxon>
    </lineage>
</organism>
<dbReference type="AlphaFoldDB" id="A0A6M8HWA6"/>
<evidence type="ECO:0000313" key="2">
    <source>
        <dbReference type="EMBL" id="QKE92672.1"/>
    </source>
</evidence>